<dbReference type="InterPro" id="IPR017850">
    <property type="entry name" value="Alkaline_phosphatase_core_sf"/>
</dbReference>
<evidence type="ECO:0000313" key="3">
    <source>
        <dbReference type="Proteomes" id="UP000605846"/>
    </source>
</evidence>
<dbReference type="Gene3D" id="3.40.720.10">
    <property type="entry name" value="Alkaline Phosphatase, subunit A"/>
    <property type="match status" value="1"/>
</dbReference>
<feature type="compositionally biased region" description="Polar residues" evidence="1">
    <location>
        <begin position="1"/>
        <end position="10"/>
    </location>
</feature>
<dbReference type="InterPro" id="IPR002591">
    <property type="entry name" value="Phosphodiest/P_Trfase"/>
</dbReference>
<dbReference type="SUPFAM" id="SSF53649">
    <property type="entry name" value="Alkaline phosphatase-like"/>
    <property type="match status" value="1"/>
</dbReference>
<feature type="region of interest" description="Disordered" evidence="1">
    <location>
        <begin position="1"/>
        <end position="34"/>
    </location>
</feature>
<proteinExistence type="predicted"/>
<accession>A0A8H7BNL5</accession>
<dbReference type="Proteomes" id="UP000605846">
    <property type="component" value="Unassembled WGS sequence"/>
</dbReference>
<evidence type="ECO:0000256" key="1">
    <source>
        <dbReference type="SAM" id="MobiDB-lite"/>
    </source>
</evidence>
<dbReference type="Pfam" id="PF01663">
    <property type="entry name" value="Phosphodiest"/>
    <property type="match status" value="1"/>
</dbReference>
<dbReference type="Gene3D" id="3.30.1360.180">
    <property type="match status" value="1"/>
</dbReference>
<feature type="compositionally biased region" description="Basic and acidic residues" evidence="1">
    <location>
        <begin position="16"/>
        <end position="30"/>
    </location>
</feature>
<dbReference type="CDD" id="cd16018">
    <property type="entry name" value="Enpp"/>
    <property type="match status" value="1"/>
</dbReference>
<dbReference type="PANTHER" id="PTHR10151:SF120">
    <property type="entry name" value="BIS(5'-ADENOSYL)-TRIPHOSPHATASE"/>
    <property type="match status" value="1"/>
</dbReference>
<organism evidence="2 3">
    <name type="scientific">Apophysomyces ossiformis</name>
    <dbReference type="NCBI Taxonomy" id="679940"/>
    <lineage>
        <taxon>Eukaryota</taxon>
        <taxon>Fungi</taxon>
        <taxon>Fungi incertae sedis</taxon>
        <taxon>Mucoromycota</taxon>
        <taxon>Mucoromycotina</taxon>
        <taxon>Mucoromycetes</taxon>
        <taxon>Mucorales</taxon>
        <taxon>Mucorineae</taxon>
        <taxon>Mucoraceae</taxon>
        <taxon>Apophysomyces</taxon>
    </lineage>
</organism>
<keyword evidence="3" id="KW-1185">Reference proteome</keyword>
<dbReference type="EMBL" id="JABAYA010000168">
    <property type="protein sequence ID" value="KAF7722987.1"/>
    <property type="molecule type" value="Genomic_DNA"/>
</dbReference>
<dbReference type="GO" id="GO:0047429">
    <property type="term" value="F:nucleoside triphosphate diphosphatase activity"/>
    <property type="evidence" value="ECO:0007669"/>
    <property type="project" value="TreeGrafter"/>
</dbReference>
<gene>
    <name evidence="2" type="ORF">EC973_002457</name>
</gene>
<protein>
    <submittedName>
        <fullName evidence="2">Uncharacterized protein</fullName>
    </submittedName>
</protein>
<reference evidence="2" key="1">
    <citation type="submission" date="2020-01" db="EMBL/GenBank/DDBJ databases">
        <title>Genome Sequencing of Three Apophysomyces-Like Fungal Strains Confirms a Novel Fungal Genus in the Mucoromycota with divergent Burkholderia-like Endosymbiotic Bacteria.</title>
        <authorList>
            <person name="Stajich J.E."/>
            <person name="Macias A.M."/>
            <person name="Carter-House D."/>
            <person name="Lovett B."/>
            <person name="Kasson L.R."/>
            <person name="Berry K."/>
            <person name="Grigoriev I."/>
            <person name="Chang Y."/>
            <person name="Spatafora J."/>
            <person name="Kasson M.T."/>
        </authorList>
    </citation>
    <scope>NUCLEOTIDE SEQUENCE</scope>
    <source>
        <strain evidence="2">NRRL A-21654</strain>
    </source>
</reference>
<evidence type="ECO:0000313" key="2">
    <source>
        <dbReference type="EMBL" id="KAF7722987.1"/>
    </source>
</evidence>
<name>A0A8H7BNL5_9FUNG</name>
<sequence length="501" mass="56757">MSLAGNSSVSLRPRKATPDHTNDPIHHNEEDISLAPEEERLLGKEEFNVGDDFLDGNDTERRRSTITILKFGHDPSHSGQIAEKQYNNGTHSFGPTVIFISLDGFRNDYLERNITPNLAHFGKLTNKRRQTAVSTDSSDKRQSITFPNHWTLVTGLYPEAHGIVGNDFFDPNLGEAFIHKMPKISEQSKWWGGEPIWVTSTLQGKRSATIMWPGSNVAIQSVRSDYVVDYKRQMSMIDKMDQALAFLDRPKEERPQLISVYIPQADQKGHGAGPDGPKIDVVLSEMDKSIGHLMDGLKTRNLDSFIHVVIVSDHGMAATHRSRVIFYDDILSEESLSFLRRREAWPLLGLRPKEDAPEYAALQVYEELYNYTQTAEDPHFQVYLREDLPARFHYNSTDRIAPVLAIPDVGYSFATHTGKYDGFDLSSGRDYRPRGMHGYDNMAFEMRAIFMAKGPRIDHYYGRGSVLEPFVNVEIYAFIAKLLNLKPAPNNGTLNGQLRLI</sequence>
<comment type="caution">
    <text evidence="2">The sequence shown here is derived from an EMBL/GenBank/DDBJ whole genome shotgun (WGS) entry which is preliminary data.</text>
</comment>
<dbReference type="OrthoDB" id="415411at2759"/>
<dbReference type="PANTHER" id="PTHR10151">
    <property type="entry name" value="ECTONUCLEOTIDE PYROPHOSPHATASE/PHOSPHODIESTERASE"/>
    <property type="match status" value="1"/>
</dbReference>
<dbReference type="GO" id="GO:0017111">
    <property type="term" value="F:ribonucleoside triphosphate phosphatase activity"/>
    <property type="evidence" value="ECO:0007669"/>
    <property type="project" value="TreeGrafter"/>
</dbReference>
<dbReference type="AlphaFoldDB" id="A0A8H7BNL5"/>
<dbReference type="GO" id="GO:0009141">
    <property type="term" value="P:nucleoside triphosphate metabolic process"/>
    <property type="evidence" value="ECO:0007669"/>
    <property type="project" value="TreeGrafter"/>
</dbReference>